<dbReference type="EMBL" id="KB469299">
    <property type="protein sequence ID" value="EPQ56866.1"/>
    <property type="molecule type" value="Genomic_DNA"/>
</dbReference>
<dbReference type="GeneID" id="19300627"/>
<gene>
    <name evidence="1" type="ORF">GLOTRDRAFT_120323</name>
</gene>
<reference evidence="1 2" key="1">
    <citation type="journal article" date="2012" name="Science">
        <title>The Paleozoic origin of enzymatic lignin decomposition reconstructed from 31 fungal genomes.</title>
        <authorList>
            <person name="Floudas D."/>
            <person name="Binder M."/>
            <person name="Riley R."/>
            <person name="Barry K."/>
            <person name="Blanchette R.A."/>
            <person name="Henrissat B."/>
            <person name="Martinez A.T."/>
            <person name="Otillar R."/>
            <person name="Spatafora J.W."/>
            <person name="Yadav J.S."/>
            <person name="Aerts A."/>
            <person name="Benoit I."/>
            <person name="Boyd A."/>
            <person name="Carlson A."/>
            <person name="Copeland A."/>
            <person name="Coutinho P.M."/>
            <person name="de Vries R.P."/>
            <person name="Ferreira P."/>
            <person name="Findley K."/>
            <person name="Foster B."/>
            <person name="Gaskell J."/>
            <person name="Glotzer D."/>
            <person name="Gorecki P."/>
            <person name="Heitman J."/>
            <person name="Hesse C."/>
            <person name="Hori C."/>
            <person name="Igarashi K."/>
            <person name="Jurgens J.A."/>
            <person name="Kallen N."/>
            <person name="Kersten P."/>
            <person name="Kohler A."/>
            <person name="Kuees U."/>
            <person name="Kumar T.K.A."/>
            <person name="Kuo A."/>
            <person name="LaButti K."/>
            <person name="Larrondo L.F."/>
            <person name="Lindquist E."/>
            <person name="Ling A."/>
            <person name="Lombard V."/>
            <person name="Lucas S."/>
            <person name="Lundell T."/>
            <person name="Martin R."/>
            <person name="McLaughlin D.J."/>
            <person name="Morgenstern I."/>
            <person name="Morin E."/>
            <person name="Murat C."/>
            <person name="Nagy L.G."/>
            <person name="Nolan M."/>
            <person name="Ohm R.A."/>
            <person name="Patyshakuliyeva A."/>
            <person name="Rokas A."/>
            <person name="Ruiz-Duenas F.J."/>
            <person name="Sabat G."/>
            <person name="Salamov A."/>
            <person name="Samejima M."/>
            <person name="Schmutz J."/>
            <person name="Slot J.C."/>
            <person name="St John F."/>
            <person name="Stenlid J."/>
            <person name="Sun H."/>
            <person name="Sun S."/>
            <person name="Syed K."/>
            <person name="Tsang A."/>
            <person name="Wiebenga A."/>
            <person name="Young D."/>
            <person name="Pisabarro A."/>
            <person name="Eastwood D.C."/>
            <person name="Martin F."/>
            <person name="Cullen D."/>
            <person name="Grigoriev I.V."/>
            <person name="Hibbett D.S."/>
        </authorList>
    </citation>
    <scope>NUCLEOTIDE SEQUENCE [LARGE SCALE GENOMIC DNA]</scope>
    <source>
        <strain evidence="1 2">ATCC 11539</strain>
    </source>
</reference>
<dbReference type="OrthoDB" id="3543113at2759"/>
<dbReference type="SUPFAM" id="SSF52047">
    <property type="entry name" value="RNI-like"/>
    <property type="match status" value="1"/>
</dbReference>
<dbReference type="KEGG" id="gtr:GLOTRDRAFT_120323"/>
<dbReference type="InterPro" id="IPR032675">
    <property type="entry name" value="LRR_dom_sf"/>
</dbReference>
<dbReference type="OMA" id="VRAWPSI"/>
<proteinExistence type="predicted"/>
<keyword evidence="2" id="KW-1185">Reference proteome</keyword>
<dbReference type="RefSeq" id="XP_007864063.1">
    <property type="nucleotide sequence ID" value="XM_007865872.1"/>
</dbReference>
<protein>
    <recommendedName>
        <fullName evidence="3">F-box domain-containing protein</fullName>
    </recommendedName>
</protein>
<evidence type="ECO:0000313" key="2">
    <source>
        <dbReference type="Proteomes" id="UP000030669"/>
    </source>
</evidence>
<dbReference type="Gene3D" id="3.80.10.10">
    <property type="entry name" value="Ribonuclease Inhibitor"/>
    <property type="match status" value="1"/>
</dbReference>
<organism evidence="1 2">
    <name type="scientific">Gloeophyllum trabeum (strain ATCC 11539 / FP-39264 / Madison 617)</name>
    <name type="common">Brown rot fungus</name>
    <dbReference type="NCBI Taxonomy" id="670483"/>
    <lineage>
        <taxon>Eukaryota</taxon>
        <taxon>Fungi</taxon>
        <taxon>Dikarya</taxon>
        <taxon>Basidiomycota</taxon>
        <taxon>Agaricomycotina</taxon>
        <taxon>Agaricomycetes</taxon>
        <taxon>Gloeophyllales</taxon>
        <taxon>Gloeophyllaceae</taxon>
        <taxon>Gloeophyllum</taxon>
    </lineage>
</organism>
<sequence length="514" mass="57567">MSSSAAGSRRSPLLDMPTELFYIICRDVRADKEGLKALASLAQTCHKLSSPALDTLWEYMDRLEPLSRVAPKAGDNVTTWVEQVSPGQEAQLARFTEYASRIRVLTWDTLDGSLELVTRVPKRSLRPLLPGLQEVILDVPWTSQSTEDSSGERLHIILTFIVNPSLRVFRIGTIDLSEHVRETATAEGQQPPQGINIAGFMRFLHLEAPFLEVLHFTERIVCGPMHFISNFPRLRDLDVVDQDPSHLDGAVFRMLSENDRLRHAVLPLDNLKLRDVGADWRGFAGLKTLHFRCDDRLLLFQILAGLMSPHLAEISVDMGATTTFHDLHEICAALVRHKSTLRQLSLFYVTMETDESLSAMEFMEPLLELRKLRSITLASHSRYAATLTDADIEKLAAAWPRACLIDIPVIGPTVNCFVSFARHCPDLDSLGLVDITDEGFSELDIENIPSLGHPLRELGLACADIEDLEKLARAIDRIFPYIEYGYDHLPEELLASLHALQTSRESNADSSAML</sequence>
<evidence type="ECO:0000313" key="1">
    <source>
        <dbReference type="EMBL" id="EPQ56866.1"/>
    </source>
</evidence>
<name>S7QAC1_GLOTA</name>
<accession>S7QAC1</accession>
<feature type="non-terminal residue" evidence="1">
    <location>
        <position position="1"/>
    </location>
</feature>
<dbReference type="AlphaFoldDB" id="S7QAC1"/>
<dbReference type="HOGENOM" id="CLU_021164_3_1_1"/>
<evidence type="ECO:0008006" key="3">
    <source>
        <dbReference type="Google" id="ProtNLM"/>
    </source>
</evidence>
<dbReference type="Proteomes" id="UP000030669">
    <property type="component" value="Unassembled WGS sequence"/>
</dbReference>